<comment type="subcellular location">
    <subcellularLocation>
        <location evidence="3">Cytoplasm</location>
    </subcellularLocation>
</comment>
<evidence type="ECO:0000256" key="5">
    <source>
        <dbReference type="RuleBase" id="RU004478"/>
    </source>
</evidence>
<dbReference type="CDD" id="cd00446">
    <property type="entry name" value="GrpE"/>
    <property type="match status" value="1"/>
</dbReference>
<dbReference type="EMBL" id="PFOH01000013">
    <property type="protein sequence ID" value="PIZ69903.1"/>
    <property type="molecule type" value="Genomic_DNA"/>
</dbReference>
<dbReference type="InterPro" id="IPR013805">
    <property type="entry name" value="GrpE_CC"/>
</dbReference>
<dbReference type="AlphaFoldDB" id="A0A2M7UF91"/>
<dbReference type="InterPro" id="IPR000740">
    <property type="entry name" value="GrpE"/>
</dbReference>
<accession>A0A2M7UF91</accession>
<reference evidence="7" key="1">
    <citation type="submission" date="2017-09" db="EMBL/GenBank/DDBJ databases">
        <title>Depth-based differentiation of microbial function through sediment-hosted aquifers and enrichment of novel symbionts in the deep terrestrial subsurface.</title>
        <authorList>
            <person name="Probst A.J."/>
            <person name="Ladd B."/>
            <person name="Jarett J.K."/>
            <person name="Geller-Mcgrath D.E."/>
            <person name="Sieber C.M.K."/>
            <person name="Emerson J.B."/>
            <person name="Anantharaman K."/>
            <person name="Thomas B.C."/>
            <person name="Malmstrom R."/>
            <person name="Stieglmeier M."/>
            <person name="Klingl A."/>
            <person name="Woyke T."/>
            <person name="Ryan C.M."/>
            <person name="Banfield J.F."/>
        </authorList>
    </citation>
    <scope>NUCLEOTIDE SEQUENCE [LARGE SCALE GENOMIC DNA]</scope>
</reference>
<proteinExistence type="inferred from homology"/>
<name>A0A2M7UF91_9BACT</name>
<protein>
    <recommendedName>
        <fullName evidence="3 4">Protein GrpE</fullName>
    </recommendedName>
    <alternativeName>
        <fullName evidence="3">HSP-70 cofactor</fullName>
    </alternativeName>
</protein>
<dbReference type="InterPro" id="IPR009012">
    <property type="entry name" value="GrpE_head"/>
</dbReference>
<comment type="caution">
    <text evidence="6">The sequence shown here is derived from an EMBL/GenBank/DDBJ whole genome shotgun (WGS) entry which is preliminary data.</text>
</comment>
<evidence type="ECO:0000256" key="3">
    <source>
        <dbReference type="HAMAP-Rule" id="MF_01151"/>
    </source>
</evidence>
<dbReference type="Gene3D" id="3.90.20.20">
    <property type="match status" value="1"/>
</dbReference>
<dbReference type="SUPFAM" id="SSF51064">
    <property type="entry name" value="Head domain of nucleotide exchange factor GrpE"/>
    <property type="match status" value="1"/>
</dbReference>
<dbReference type="GO" id="GO:0000774">
    <property type="term" value="F:adenyl-nucleotide exchange factor activity"/>
    <property type="evidence" value="ECO:0007669"/>
    <property type="project" value="InterPro"/>
</dbReference>
<keyword evidence="3" id="KW-0963">Cytoplasm</keyword>
<dbReference type="Proteomes" id="UP000231688">
    <property type="component" value="Unassembled WGS sequence"/>
</dbReference>
<dbReference type="HAMAP" id="MF_01151">
    <property type="entry name" value="GrpE"/>
    <property type="match status" value="1"/>
</dbReference>
<dbReference type="GO" id="GO:0006457">
    <property type="term" value="P:protein folding"/>
    <property type="evidence" value="ECO:0007669"/>
    <property type="project" value="InterPro"/>
</dbReference>
<evidence type="ECO:0000313" key="7">
    <source>
        <dbReference type="Proteomes" id="UP000231688"/>
    </source>
</evidence>
<comment type="similarity">
    <text evidence="1 3 5">Belongs to the GrpE family.</text>
</comment>
<dbReference type="GO" id="GO:0005737">
    <property type="term" value="C:cytoplasm"/>
    <property type="evidence" value="ECO:0007669"/>
    <property type="project" value="UniProtKB-SubCell"/>
</dbReference>
<keyword evidence="3 4" id="KW-0346">Stress response</keyword>
<dbReference type="PANTHER" id="PTHR21237:SF23">
    <property type="entry name" value="GRPE PROTEIN HOMOLOG, MITOCHONDRIAL"/>
    <property type="match status" value="1"/>
</dbReference>
<dbReference type="PROSITE" id="PS01071">
    <property type="entry name" value="GRPE"/>
    <property type="match status" value="1"/>
</dbReference>
<dbReference type="PANTHER" id="PTHR21237">
    <property type="entry name" value="GRPE PROTEIN"/>
    <property type="match status" value="1"/>
</dbReference>
<keyword evidence="2 3" id="KW-0143">Chaperone</keyword>
<evidence type="ECO:0000256" key="1">
    <source>
        <dbReference type="ARBA" id="ARBA00009054"/>
    </source>
</evidence>
<dbReference type="PRINTS" id="PR00773">
    <property type="entry name" value="GRPEPROTEIN"/>
</dbReference>
<gene>
    <name evidence="3 6" type="primary">grpE</name>
    <name evidence="6" type="ORF">COY10_00610</name>
</gene>
<evidence type="ECO:0000256" key="4">
    <source>
        <dbReference type="RuleBase" id="RU000639"/>
    </source>
</evidence>
<dbReference type="Pfam" id="PF01025">
    <property type="entry name" value="GrpE"/>
    <property type="match status" value="1"/>
</dbReference>
<dbReference type="Gene3D" id="2.30.22.10">
    <property type="entry name" value="Head domain of nucleotide exchange factor GrpE"/>
    <property type="match status" value="1"/>
</dbReference>
<evidence type="ECO:0000256" key="2">
    <source>
        <dbReference type="ARBA" id="ARBA00023186"/>
    </source>
</evidence>
<comment type="function">
    <text evidence="3 4">Participates actively in the response to hyperosmotic and heat shock by preventing the aggregation of stress-denatured proteins, in association with DnaK and GrpE. It is the nucleotide exchange factor for DnaK and may function as a thermosensor. Unfolded proteins bind initially to DnaJ; upon interaction with the DnaJ-bound protein, DnaK hydrolyzes its bound ATP, resulting in the formation of a stable complex. GrpE releases ADP from DnaK; ATP binding to DnaK triggers the release of the substrate protein, thus completing the reaction cycle. Several rounds of ATP-dependent interactions between DnaJ, DnaK and GrpE are required for fully efficient folding.</text>
</comment>
<comment type="subunit">
    <text evidence="3">Homodimer.</text>
</comment>
<organism evidence="6 7">
    <name type="scientific">Candidatus Portnoybacteria bacterium CG_4_10_14_0_2_um_filter_43_36</name>
    <dbReference type="NCBI Taxonomy" id="1974798"/>
    <lineage>
        <taxon>Bacteria</taxon>
        <taxon>Candidatus Portnoyibacteriota</taxon>
    </lineage>
</organism>
<dbReference type="SUPFAM" id="SSF58014">
    <property type="entry name" value="Coiled-coil domain of nucleotide exchange factor GrpE"/>
    <property type="match status" value="1"/>
</dbReference>
<dbReference type="GO" id="GO:0051087">
    <property type="term" value="F:protein-folding chaperone binding"/>
    <property type="evidence" value="ECO:0007669"/>
    <property type="project" value="InterPro"/>
</dbReference>
<evidence type="ECO:0000313" key="6">
    <source>
        <dbReference type="EMBL" id="PIZ69903.1"/>
    </source>
</evidence>
<dbReference type="GO" id="GO:0042803">
    <property type="term" value="F:protein homodimerization activity"/>
    <property type="evidence" value="ECO:0007669"/>
    <property type="project" value="InterPro"/>
</dbReference>
<dbReference type="GO" id="GO:0051082">
    <property type="term" value="F:unfolded protein binding"/>
    <property type="evidence" value="ECO:0007669"/>
    <property type="project" value="TreeGrafter"/>
</dbReference>
<sequence length="182" mass="21033">MTTFKKVIEWKYQTNSKMAKKQKIKYISECSEAEGPKEKKTGGLRRKLKECQKERREYLTQTQKAVADLINYRKRQELASEEWRKYGQRELLENLLPVIDALSAGAGKDAGLKKIKEQLEKVLIRNGLKEIAVLGEKFNPEFHEAVDMAEAKEASWTIIAEIQKGYLLHNKVLRPSKVRVAK</sequence>